<organism evidence="2">
    <name type="scientific">Arion vulgaris</name>
    <dbReference type="NCBI Taxonomy" id="1028688"/>
    <lineage>
        <taxon>Eukaryota</taxon>
        <taxon>Metazoa</taxon>
        <taxon>Spiralia</taxon>
        <taxon>Lophotrochozoa</taxon>
        <taxon>Mollusca</taxon>
        <taxon>Gastropoda</taxon>
        <taxon>Heterobranchia</taxon>
        <taxon>Euthyneura</taxon>
        <taxon>Panpulmonata</taxon>
        <taxon>Eupulmonata</taxon>
        <taxon>Stylommatophora</taxon>
        <taxon>Helicina</taxon>
        <taxon>Arionoidea</taxon>
        <taxon>Arionidae</taxon>
        <taxon>Arion</taxon>
    </lineage>
</organism>
<dbReference type="AlphaFoldDB" id="A0A0B7BD13"/>
<proteinExistence type="predicted"/>
<protein>
    <submittedName>
        <fullName evidence="2">Uncharacterized protein</fullName>
    </submittedName>
</protein>
<evidence type="ECO:0000313" key="1">
    <source>
        <dbReference type="EMBL" id="CEK90016.1"/>
    </source>
</evidence>
<accession>A0A0B7BD13</accession>
<sequence>MSAQTSQNPIMYQREHRNEEDTLFSPQLPIITPPPAAESSALYGLINQTFL</sequence>
<reference evidence="2" key="1">
    <citation type="submission" date="2014-12" db="EMBL/GenBank/DDBJ databases">
        <title>Insight into the proteome of Arion vulgaris.</title>
        <authorList>
            <person name="Aradska J."/>
            <person name="Bulat T."/>
            <person name="Smidak R."/>
            <person name="Sarate P."/>
            <person name="Gangsoo J."/>
            <person name="Sialana F."/>
            <person name="Bilban M."/>
            <person name="Lubec G."/>
        </authorList>
    </citation>
    <scope>NUCLEOTIDE SEQUENCE</scope>
    <source>
        <tissue evidence="2">Skin</tissue>
    </source>
</reference>
<gene>
    <name evidence="2" type="primary">ORF174318</name>
    <name evidence="1" type="synonym">ORF174294</name>
</gene>
<name>A0A0B7BD13_9EUPU</name>
<evidence type="ECO:0000313" key="2">
    <source>
        <dbReference type="EMBL" id="CEK90020.1"/>
    </source>
</evidence>
<dbReference type="EMBL" id="HACG01043151">
    <property type="protein sequence ID" value="CEK90016.1"/>
    <property type="molecule type" value="Transcribed_RNA"/>
</dbReference>
<dbReference type="EMBL" id="HACG01043155">
    <property type="protein sequence ID" value="CEK90020.1"/>
    <property type="molecule type" value="Transcribed_RNA"/>
</dbReference>